<evidence type="ECO:0000313" key="8">
    <source>
        <dbReference type="Proteomes" id="UP001519287"/>
    </source>
</evidence>
<evidence type="ECO:0000256" key="2">
    <source>
        <dbReference type="ARBA" id="ARBA00022692"/>
    </source>
</evidence>
<keyword evidence="2 6" id="KW-0812">Transmembrane</keyword>
<dbReference type="Pfam" id="PF05105">
    <property type="entry name" value="Phage_holin_4_1"/>
    <property type="match status" value="1"/>
</dbReference>
<comment type="similarity">
    <text evidence="5">Belongs to the bacteriophage holin family. Cp-1 holin subfamily.</text>
</comment>
<protein>
    <submittedName>
        <fullName evidence="7">Toxin secretion/phage lysis holin</fullName>
    </submittedName>
</protein>
<sequence>MDIKMVGFNLVSAAAGASGKEAAAGGIAAAIGTFATVYLGGWDAPLKILAYLMILDYATGVLGAIKTKNVNSEVMFWGGIRKGVVLLVIFMAVLLDEFAGGNAPVFRTLAIYFYAGREGLSVVENLGPLGVNLPPGIVKFLEQLKGKGDETKGEGRQ</sequence>
<gene>
    <name evidence="7" type="ORF">J2Z66_004166</name>
</gene>
<dbReference type="NCBIfam" id="TIGR01593">
    <property type="entry name" value="holin_tox_secr"/>
    <property type="match status" value="1"/>
</dbReference>
<evidence type="ECO:0000313" key="7">
    <source>
        <dbReference type="EMBL" id="MBP1992557.1"/>
    </source>
</evidence>
<keyword evidence="8" id="KW-1185">Reference proteome</keyword>
<dbReference type="Proteomes" id="UP001519287">
    <property type="component" value="Unassembled WGS sequence"/>
</dbReference>
<evidence type="ECO:0000256" key="5">
    <source>
        <dbReference type="ARBA" id="ARBA00023600"/>
    </source>
</evidence>
<comment type="subcellular location">
    <subcellularLocation>
        <location evidence="1">Membrane</location>
        <topology evidence="1">Multi-pass membrane protein</topology>
    </subcellularLocation>
</comment>
<dbReference type="InterPro" id="IPR006480">
    <property type="entry name" value="Phage_holin_4_1"/>
</dbReference>
<feature type="transmembrane region" description="Helical" evidence="6">
    <location>
        <begin position="21"/>
        <end position="42"/>
    </location>
</feature>
<keyword evidence="3 6" id="KW-1133">Transmembrane helix</keyword>
<dbReference type="RefSeq" id="WP_209973676.1">
    <property type="nucleotide sequence ID" value="NZ_JAGGLB010000014.1"/>
</dbReference>
<dbReference type="EMBL" id="JAGGLB010000014">
    <property type="protein sequence ID" value="MBP1992557.1"/>
    <property type="molecule type" value="Genomic_DNA"/>
</dbReference>
<keyword evidence="4 6" id="KW-0472">Membrane</keyword>
<feature type="transmembrane region" description="Helical" evidence="6">
    <location>
        <begin position="48"/>
        <end position="65"/>
    </location>
</feature>
<name>A0ABS4IY95_9BACL</name>
<evidence type="ECO:0000256" key="3">
    <source>
        <dbReference type="ARBA" id="ARBA00022989"/>
    </source>
</evidence>
<feature type="transmembrane region" description="Helical" evidence="6">
    <location>
        <begin position="74"/>
        <end position="95"/>
    </location>
</feature>
<accession>A0ABS4IY95</accession>
<evidence type="ECO:0000256" key="4">
    <source>
        <dbReference type="ARBA" id="ARBA00023136"/>
    </source>
</evidence>
<organism evidence="7 8">
    <name type="scientific">Paenibacillus eucommiae</name>
    <dbReference type="NCBI Taxonomy" id="1355755"/>
    <lineage>
        <taxon>Bacteria</taxon>
        <taxon>Bacillati</taxon>
        <taxon>Bacillota</taxon>
        <taxon>Bacilli</taxon>
        <taxon>Bacillales</taxon>
        <taxon>Paenibacillaceae</taxon>
        <taxon>Paenibacillus</taxon>
    </lineage>
</organism>
<evidence type="ECO:0000256" key="6">
    <source>
        <dbReference type="SAM" id="Phobius"/>
    </source>
</evidence>
<reference evidence="7 8" key="1">
    <citation type="submission" date="2021-03" db="EMBL/GenBank/DDBJ databases">
        <title>Genomic Encyclopedia of Type Strains, Phase IV (KMG-IV): sequencing the most valuable type-strain genomes for metagenomic binning, comparative biology and taxonomic classification.</title>
        <authorList>
            <person name="Goeker M."/>
        </authorList>
    </citation>
    <scope>NUCLEOTIDE SEQUENCE [LARGE SCALE GENOMIC DNA]</scope>
    <source>
        <strain evidence="7 8">DSM 26048</strain>
    </source>
</reference>
<evidence type="ECO:0000256" key="1">
    <source>
        <dbReference type="ARBA" id="ARBA00004141"/>
    </source>
</evidence>
<comment type="caution">
    <text evidence="7">The sequence shown here is derived from an EMBL/GenBank/DDBJ whole genome shotgun (WGS) entry which is preliminary data.</text>
</comment>
<proteinExistence type="inferred from homology"/>